<sequence>MRLLFLFLFAFLQRKAGAYASQHAGPEVMTSDFVKITTLNDSDKGVTDNDTTKYTLQQDGYVFYYTFMERAKCVKCEYRGMTIWEQGLGVMYPKAISFHSDLFMVFVQFHDFLKVYSLKLDLSDPENPRGQFVFLARAKTKGVSPTKMSFMLRDKSDPSEMELTYMDGINQGFQFEYEFKDSDCLEVLYANNSVWKYDDDFSEGKLPLSVHLNIYTNMIFITMSDFYLVYQCSSDKCELLCRSTLAGFSENDIRFLTKSHEGHMNYLDSSKFNLMKYPDGFTYVFSLKDESNCSQVKYKETAIWTAQDPLIPARNVYVNLSVKALMIDTGASIFFFMHFDQWKLILETRADAELVYTTKIEPSDPLSSLRGHVAAQADQAAADEAKPSGEAKPSKDVDSHRINTMSLMLILCGIILVALFAAVLVKFCFK</sequence>
<keyword evidence="2" id="KW-0732">Signal</keyword>
<dbReference type="OrthoDB" id="10368068at2759"/>
<dbReference type="GeneID" id="20713972"/>
<reference evidence="3 4" key="1">
    <citation type="journal article" date="2012" name="MBio">
        <title>Comparative genome analysis of three eukaryotic parasites with differing abilities to transform leukocytes reveals key mediators of Theileria-induced leukocyte transformation.</title>
        <authorList>
            <person name="Hayashida K."/>
            <person name="Hara Y."/>
            <person name="Abe T."/>
            <person name="Yamasaki C."/>
            <person name="Toyoda A."/>
            <person name="Kosuge T."/>
            <person name="Suzuki Y."/>
            <person name="Sato Y."/>
            <person name="Kawashima S."/>
            <person name="Katayama T."/>
            <person name="Wakaguri H."/>
            <person name="Inoue N."/>
            <person name="Homma K."/>
            <person name="Tada-Umezaki M."/>
            <person name="Yagi Y."/>
            <person name="Fujii Y."/>
            <person name="Habara T."/>
            <person name="Kanehisa M."/>
            <person name="Watanabe H."/>
            <person name="Ito K."/>
            <person name="Gojobori T."/>
            <person name="Sugawara H."/>
            <person name="Imanishi T."/>
            <person name="Weir W."/>
            <person name="Gardner M."/>
            <person name="Pain A."/>
            <person name="Shiels B."/>
            <person name="Hattori M."/>
            <person name="Nene V."/>
            <person name="Sugimoto C."/>
        </authorList>
    </citation>
    <scope>NUCLEOTIDE SEQUENCE [LARGE SCALE GENOMIC DNA]</scope>
    <source>
        <strain evidence="3 4">Shintoku</strain>
    </source>
</reference>
<dbReference type="RefSeq" id="XP_009690016.1">
    <property type="nucleotide sequence ID" value="XM_009691721.1"/>
</dbReference>
<accession>J4D6Q2</accession>
<proteinExistence type="predicted"/>
<feature type="chain" id="PRO_5003778733" evidence="2">
    <location>
        <begin position="19"/>
        <end position="430"/>
    </location>
</feature>
<protein>
    <submittedName>
        <fullName evidence="3">Uncharacterized protein</fullName>
    </submittedName>
</protein>
<keyword evidence="1" id="KW-1133">Transmembrane helix</keyword>
<evidence type="ECO:0000256" key="1">
    <source>
        <dbReference type="SAM" id="Phobius"/>
    </source>
</evidence>
<keyword evidence="1" id="KW-0812">Transmembrane</keyword>
<feature type="transmembrane region" description="Helical" evidence="1">
    <location>
        <begin position="407"/>
        <end position="429"/>
    </location>
</feature>
<evidence type="ECO:0000313" key="3">
    <source>
        <dbReference type="EMBL" id="BAM39715.1"/>
    </source>
</evidence>
<dbReference type="AlphaFoldDB" id="J4D6Q2"/>
<dbReference type="VEuPathDB" id="PiroplasmaDB:TOT_010001169"/>
<feature type="signal peptide" evidence="2">
    <location>
        <begin position="1"/>
        <end position="18"/>
    </location>
</feature>
<keyword evidence="1" id="KW-0472">Membrane</keyword>
<name>J4D6Q2_THEOR</name>
<dbReference type="KEGG" id="tot:TOT_010001169"/>
<keyword evidence="4" id="KW-1185">Reference proteome</keyword>
<organism evidence="3 4">
    <name type="scientific">Theileria orientalis strain Shintoku</name>
    <dbReference type="NCBI Taxonomy" id="869250"/>
    <lineage>
        <taxon>Eukaryota</taxon>
        <taxon>Sar</taxon>
        <taxon>Alveolata</taxon>
        <taxon>Apicomplexa</taxon>
        <taxon>Aconoidasida</taxon>
        <taxon>Piroplasmida</taxon>
        <taxon>Theileriidae</taxon>
        <taxon>Theileria</taxon>
    </lineage>
</organism>
<gene>
    <name evidence="3" type="ORF">TOT_010001169</name>
</gene>
<dbReference type="EMBL" id="AP011946">
    <property type="protein sequence ID" value="BAM39715.1"/>
    <property type="molecule type" value="Genomic_DNA"/>
</dbReference>
<evidence type="ECO:0000256" key="2">
    <source>
        <dbReference type="SAM" id="SignalP"/>
    </source>
</evidence>
<evidence type="ECO:0000313" key="4">
    <source>
        <dbReference type="Proteomes" id="UP000003786"/>
    </source>
</evidence>
<dbReference type="Proteomes" id="UP000003786">
    <property type="component" value="Chromosome 1"/>
</dbReference>